<keyword evidence="10" id="KW-1185">Reference proteome</keyword>
<comment type="subcellular location">
    <subcellularLocation>
        <location evidence="1">Cell membrane</location>
        <topology evidence="1">Multi-pass membrane protein</topology>
    </subcellularLocation>
</comment>
<evidence type="ECO:0000259" key="8">
    <source>
        <dbReference type="PROSITE" id="PS50893"/>
    </source>
</evidence>
<dbReference type="InterPro" id="IPR017871">
    <property type="entry name" value="ABC_transporter-like_CS"/>
</dbReference>
<keyword evidence="3" id="KW-0547">Nucleotide-binding</keyword>
<dbReference type="CDD" id="cd03228">
    <property type="entry name" value="ABCC_MRP_Like"/>
    <property type="match status" value="1"/>
</dbReference>
<dbReference type="Proteomes" id="UP001205311">
    <property type="component" value="Unassembled WGS sequence"/>
</dbReference>
<comment type="caution">
    <text evidence="9">The sequence shown here is derived from an EMBL/GenBank/DDBJ whole genome shotgun (WGS) entry which is preliminary data.</text>
</comment>
<feature type="transmembrane region" description="Helical" evidence="7">
    <location>
        <begin position="76"/>
        <end position="96"/>
    </location>
</feature>
<sequence>MTGTGDSVSLSGGVARRLAQTAELLGLLRHAGAAALAGLVAVALAQVVAPLAMAYLIGALVAALADGDPSGAFGRALGLLWTFAGVMVAAHAASALDRPLRELVVRRVDGAVRTELRHLALTAATPAELAEPDVQGDMELATKGYSSHTPGAAATAQLMLVFRTLTAVAAAAVLATFSWWVALLTLVLVLAQHSLMRRQWAGASGVRTLAVRLRPLQRRAEHLADATSGAAAGKEVRIFGLGPWLVTQFERAALARLAPLWRKRMSVMGQQWLVFGICALATVPAFVAIAVAGADRTISVAALVLHLRVTILLLSTASLGMEPFIVDFGRVSVAAHRRLVERFGGRQGEPCGAEPRLTEPRPAERRAVERCAVERCPVVAGPAGRRPDAAERVGRRPARPPLIRFDGVGFGYPNTGRDVFDGLDLEIRPGEKLAVVGLNGAGKSSLVRLLTGLESPSRGRITADGVDLASTDMRRWWRRVAVVFQSPVHFGLSVEDNVRLGDGAYPDPDPGADDDAAFDRALDRAGARDLVSALPQGAATVLSARFPGGVDISGGQWQKIALARALYAADRGADVVVLDEPTAHLDVQAELEVFRTLIETMEGRTLVLVSHRFATVRHADRIVVLAEGRIAEQGTHAELMDLDGDYAHWYRLQARLVTGPVGT</sequence>
<gene>
    <name evidence="9" type="ORF">LX15_001842</name>
</gene>
<dbReference type="InterPro" id="IPR027417">
    <property type="entry name" value="P-loop_NTPase"/>
</dbReference>
<evidence type="ECO:0000256" key="6">
    <source>
        <dbReference type="ARBA" id="ARBA00023136"/>
    </source>
</evidence>
<evidence type="ECO:0000256" key="4">
    <source>
        <dbReference type="ARBA" id="ARBA00022840"/>
    </source>
</evidence>
<reference evidence="9 10" key="1">
    <citation type="submission" date="2022-06" db="EMBL/GenBank/DDBJ databases">
        <title>Genomic Encyclopedia of Archaeal and Bacterial Type Strains, Phase II (KMG-II): from individual species to whole genera.</title>
        <authorList>
            <person name="Goeker M."/>
        </authorList>
    </citation>
    <scope>NUCLEOTIDE SEQUENCE [LARGE SCALE GENOMIC DNA]</scope>
    <source>
        <strain evidence="9 10">DSM 40477</strain>
    </source>
</reference>
<dbReference type="SMART" id="SM00382">
    <property type="entry name" value="AAA"/>
    <property type="match status" value="1"/>
</dbReference>
<dbReference type="Gene3D" id="1.20.1560.10">
    <property type="entry name" value="ABC transporter type 1, transmembrane domain"/>
    <property type="match status" value="1"/>
</dbReference>
<keyword evidence="5 7" id="KW-1133">Transmembrane helix</keyword>
<dbReference type="InterPro" id="IPR003439">
    <property type="entry name" value="ABC_transporter-like_ATP-bd"/>
</dbReference>
<organism evidence="9 10">
    <name type="scientific">Streptoalloteichus tenebrarius (strain ATCC 17920 / DSM 40477 / JCM 4838 / CBS 697.72 / NBRC 16177 / NCIMB 11028 / NRRL B-12390 / A12253. 1 / ISP 5477)</name>
    <name type="common">Streptomyces tenebrarius</name>
    <dbReference type="NCBI Taxonomy" id="1933"/>
    <lineage>
        <taxon>Bacteria</taxon>
        <taxon>Bacillati</taxon>
        <taxon>Actinomycetota</taxon>
        <taxon>Actinomycetes</taxon>
        <taxon>Pseudonocardiales</taxon>
        <taxon>Pseudonocardiaceae</taxon>
        <taxon>Streptoalloteichus</taxon>
    </lineage>
</organism>
<dbReference type="InterPro" id="IPR036640">
    <property type="entry name" value="ABC1_TM_sf"/>
</dbReference>
<dbReference type="PANTHER" id="PTHR24221">
    <property type="entry name" value="ATP-BINDING CASSETTE SUB-FAMILY B"/>
    <property type="match status" value="1"/>
</dbReference>
<proteinExistence type="predicted"/>
<feature type="transmembrane region" description="Helical" evidence="7">
    <location>
        <begin position="272"/>
        <end position="292"/>
    </location>
</feature>
<feature type="transmembrane region" description="Helical" evidence="7">
    <location>
        <begin position="167"/>
        <end position="191"/>
    </location>
</feature>
<dbReference type="InterPro" id="IPR003593">
    <property type="entry name" value="AAA+_ATPase"/>
</dbReference>
<dbReference type="InterPro" id="IPR039421">
    <property type="entry name" value="Type_1_exporter"/>
</dbReference>
<name>A0ABT1HRK0_STRSD</name>
<keyword evidence="2 7" id="KW-0812">Transmembrane</keyword>
<feature type="transmembrane region" description="Helical" evidence="7">
    <location>
        <begin position="33"/>
        <end position="64"/>
    </location>
</feature>
<keyword evidence="4 9" id="KW-0067">ATP-binding</keyword>
<dbReference type="SUPFAM" id="SSF90123">
    <property type="entry name" value="ABC transporter transmembrane region"/>
    <property type="match status" value="1"/>
</dbReference>
<evidence type="ECO:0000256" key="1">
    <source>
        <dbReference type="ARBA" id="ARBA00004651"/>
    </source>
</evidence>
<evidence type="ECO:0000313" key="9">
    <source>
        <dbReference type="EMBL" id="MCP2258148.1"/>
    </source>
</evidence>
<dbReference type="SUPFAM" id="SSF52540">
    <property type="entry name" value="P-loop containing nucleoside triphosphate hydrolases"/>
    <property type="match status" value="1"/>
</dbReference>
<dbReference type="GO" id="GO:0005524">
    <property type="term" value="F:ATP binding"/>
    <property type="evidence" value="ECO:0007669"/>
    <property type="project" value="UniProtKB-KW"/>
</dbReference>
<evidence type="ECO:0000256" key="7">
    <source>
        <dbReference type="SAM" id="Phobius"/>
    </source>
</evidence>
<evidence type="ECO:0000256" key="2">
    <source>
        <dbReference type="ARBA" id="ARBA00022692"/>
    </source>
</evidence>
<evidence type="ECO:0000256" key="5">
    <source>
        <dbReference type="ARBA" id="ARBA00022989"/>
    </source>
</evidence>
<dbReference type="Pfam" id="PF00005">
    <property type="entry name" value="ABC_tran"/>
    <property type="match status" value="1"/>
</dbReference>
<dbReference type="PROSITE" id="PS50893">
    <property type="entry name" value="ABC_TRANSPORTER_2"/>
    <property type="match status" value="1"/>
</dbReference>
<dbReference type="PROSITE" id="PS00211">
    <property type="entry name" value="ABC_TRANSPORTER_1"/>
    <property type="match status" value="1"/>
</dbReference>
<dbReference type="EMBL" id="JAMTCP010000007">
    <property type="protein sequence ID" value="MCP2258148.1"/>
    <property type="molecule type" value="Genomic_DNA"/>
</dbReference>
<dbReference type="PANTHER" id="PTHR24221:SF654">
    <property type="entry name" value="ATP-BINDING CASSETTE SUB-FAMILY B MEMBER 6"/>
    <property type="match status" value="1"/>
</dbReference>
<accession>A0ABT1HRK0</accession>
<dbReference type="RefSeq" id="WP_253669094.1">
    <property type="nucleotide sequence ID" value="NZ_JAMTCP010000007.1"/>
</dbReference>
<evidence type="ECO:0000256" key="3">
    <source>
        <dbReference type="ARBA" id="ARBA00022741"/>
    </source>
</evidence>
<feature type="domain" description="ABC transporter" evidence="8">
    <location>
        <begin position="403"/>
        <end position="652"/>
    </location>
</feature>
<dbReference type="Gene3D" id="3.40.50.300">
    <property type="entry name" value="P-loop containing nucleotide triphosphate hydrolases"/>
    <property type="match status" value="1"/>
</dbReference>
<evidence type="ECO:0000313" key="10">
    <source>
        <dbReference type="Proteomes" id="UP001205311"/>
    </source>
</evidence>
<keyword evidence="6 7" id="KW-0472">Membrane</keyword>
<protein>
    <submittedName>
        <fullName evidence="9">ATP-binding cassette, subfamily B</fullName>
    </submittedName>
</protein>